<feature type="domain" description="Glycosyl-hydrolase 97 catalytic" evidence="1">
    <location>
        <begin position="1"/>
        <end position="73"/>
    </location>
</feature>
<dbReference type="Gene3D" id="3.20.20.70">
    <property type="entry name" value="Aldolase class I"/>
    <property type="match status" value="1"/>
</dbReference>
<organism evidence="3">
    <name type="scientific">uncultured Phycisphaerae bacterium</name>
    <dbReference type="NCBI Taxonomy" id="904963"/>
    <lineage>
        <taxon>Bacteria</taxon>
        <taxon>Pseudomonadati</taxon>
        <taxon>Planctomycetota</taxon>
        <taxon>Phycisphaerae</taxon>
        <taxon>environmental samples</taxon>
    </lineage>
</organism>
<feature type="non-terminal residue" evidence="3">
    <location>
        <position position="1"/>
    </location>
</feature>
<evidence type="ECO:0000313" key="3">
    <source>
        <dbReference type="EMBL" id="CAA9389520.1"/>
    </source>
</evidence>
<protein>
    <submittedName>
        <fullName evidence="3">GH97</fullName>
    </submittedName>
</protein>
<evidence type="ECO:0000259" key="1">
    <source>
        <dbReference type="Pfam" id="PF10566"/>
    </source>
</evidence>
<feature type="domain" description="Glycosyl-hydrolase 97 C-terminal oligomerisation" evidence="2">
    <location>
        <begin position="174"/>
        <end position="268"/>
    </location>
</feature>
<name>A0A6J4NIZ5_9BACT</name>
<accession>A0A6J4NIZ5</accession>
<dbReference type="InterPro" id="IPR052720">
    <property type="entry name" value="Glycosyl_hydrolase_97"/>
</dbReference>
<dbReference type="PANTHER" id="PTHR35803">
    <property type="entry name" value="GLUCAN 1,4-ALPHA-GLUCOSIDASE SUSB-RELATED"/>
    <property type="match status" value="1"/>
</dbReference>
<dbReference type="EMBL" id="CADCUQ010000258">
    <property type="protein sequence ID" value="CAA9389520.1"/>
    <property type="molecule type" value="Genomic_DNA"/>
</dbReference>
<sequence length="273" mass="30340">ERHLDRALPLYEQWGVEGVMVDFLERDDQHMVNFVRRLVKKAAEHRLTVTLHNCAKPTGLRRTYPNLLSTEAVLNLEWNKWGDRGSRGSTPAHELTVPFTRMLAGPLDYHSGGFRSVRQEDYVARNIAPLVMGTRAHHLAMYVVYENPMPMLADHPAAYRGQVGFDFLARVPTTWDETQFVGGEIGEHITVARRKGRDWYVGTMGGAAGREVSIPLAFLPTGVEYAAEIWSDGPEAQPTVALRRQLTVMSGDAIAATLSPAGGHVVRLTPSKS</sequence>
<dbReference type="InterPro" id="IPR029483">
    <property type="entry name" value="GH97_C"/>
</dbReference>
<dbReference type="AlphaFoldDB" id="A0A6J4NIZ5"/>
<dbReference type="PANTHER" id="PTHR35803:SF2">
    <property type="entry name" value="RETAINING ALPHA-GALACTOSIDASE"/>
    <property type="match status" value="1"/>
</dbReference>
<reference evidence="3" key="1">
    <citation type="submission" date="2020-02" db="EMBL/GenBank/DDBJ databases">
        <authorList>
            <person name="Meier V. D."/>
        </authorList>
    </citation>
    <scope>NUCLEOTIDE SEQUENCE</scope>
    <source>
        <strain evidence="3">AVDCRST_MAG64</strain>
    </source>
</reference>
<dbReference type="InterPro" id="IPR017853">
    <property type="entry name" value="GH"/>
</dbReference>
<dbReference type="InterPro" id="IPR013785">
    <property type="entry name" value="Aldolase_TIM"/>
</dbReference>
<dbReference type="SUPFAM" id="SSF51445">
    <property type="entry name" value="(Trans)glycosidases"/>
    <property type="match status" value="1"/>
</dbReference>
<dbReference type="Pfam" id="PF14509">
    <property type="entry name" value="GH97_C"/>
    <property type="match status" value="1"/>
</dbReference>
<gene>
    <name evidence="3" type="ORF">AVDCRST_MAG64-1102</name>
</gene>
<dbReference type="Pfam" id="PF10566">
    <property type="entry name" value="Glyco_hydro_97"/>
    <property type="match status" value="1"/>
</dbReference>
<evidence type="ECO:0000259" key="2">
    <source>
        <dbReference type="Pfam" id="PF14509"/>
    </source>
</evidence>
<dbReference type="InterPro" id="IPR019563">
    <property type="entry name" value="GH97_catalytic"/>
</dbReference>
<proteinExistence type="predicted"/>